<feature type="compositionally biased region" description="Basic residues" evidence="1">
    <location>
        <begin position="23"/>
        <end position="32"/>
    </location>
</feature>
<comment type="caution">
    <text evidence="2">The sequence shown here is derived from an EMBL/GenBank/DDBJ whole genome shotgun (WGS) entry which is preliminary data.</text>
</comment>
<feature type="compositionally biased region" description="Basic and acidic residues" evidence="1">
    <location>
        <begin position="125"/>
        <end position="145"/>
    </location>
</feature>
<gene>
    <name evidence="2" type="ORF">BN946_scf185042.g154</name>
</gene>
<organism evidence="2 3">
    <name type="scientific">Pycnoporus cinnabarinus</name>
    <name type="common">Cinnabar-red polypore</name>
    <name type="synonym">Trametes cinnabarina</name>
    <dbReference type="NCBI Taxonomy" id="5643"/>
    <lineage>
        <taxon>Eukaryota</taxon>
        <taxon>Fungi</taxon>
        <taxon>Dikarya</taxon>
        <taxon>Basidiomycota</taxon>
        <taxon>Agaricomycotina</taxon>
        <taxon>Agaricomycetes</taxon>
        <taxon>Polyporales</taxon>
        <taxon>Polyporaceae</taxon>
        <taxon>Trametes</taxon>
    </lineage>
</organism>
<name>A0A060S4A7_PYCCI</name>
<evidence type="ECO:0000256" key="1">
    <source>
        <dbReference type="SAM" id="MobiDB-lite"/>
    </source>
</evidence>
<dbReference type="STRING" id="5643.A0A060S4A7"/>
<dbReference type="HOGENOM" id="CLU_1696395_0_0_1"/>
<keyword evidence="3" id="KW-1185">Reference proteome</keyword>
<protein>
    <submittedName>
        <fullName evidence="2">Uncharacterized protein</fullName>
    </submittedName>
</protein>
<feature type="compositionally biased region" description="Low complexity" evidence="1">
    <location>
        <begin position="53"/>
        <end position="66"/>
    </location>
</feature>
<dbReference type="Proteomes" id="UP000029665">
    <property type="component" value="Unassembled WGS sequence"/>
</dbReference>
<feature type="compositionally biased region" description="Polar residues" evidence="1">
    <location>
        <begin position="39"/>
        <end position="52"/>
    </location>
</feature>
<evidence type="ECO:0000313" key="3">
    <source>
        <dbReference type="Proteomes" id="UP000029665"/>
    </source>
</evidence>
<dbReference type="AlphaFoldDB" id="A0A060S4A7"/>
<proteinExistence type="predicted"/>
<dbReference type="EMBL" id="CCBP010000034">
    <property type="protein sequence ID" value="CDO69252.1"/>
    <property type="molecule type" value="Genomic_DNA"/>
</dbReference>
<reference evidence="2" key="1">
    <citation type="submission" date="2014-01" db="EMBL/GenBank/DDBJ databases">
        <title>The genome of the white-rot fungus Pycnoporus cinnabarinus: a basidiomycete model with a versatile arsenal for lignocellulosic biomass breakdown.</title>
        <authorList>
            <person name="Levasseur A."/>
            <person name="Lomascolo A."/>
            <person name="Ruiz-Duenas F.J."/>
            <person name="Uzan E."/>
            <person name="Piumi F."/>
            <person name="Kues U."/>
            <person name="Ram A.F.J."/>
            <person name="Murat C."/>
            <person name="Haon M."/>
            <person name="Benoit I."/>
            <person name="Arfi Y."/>
            <person name="Chevret D."/>
            <person name="Drula E."/>
            <person name="Kwon M.J."/>
            <person name="Gouret P."/>
            <person name="Lesage-Meessen L."/>
            <person name="Lombard V."/>
            <person name="Mariette J."/>
            <person name="Noirot C."/>
            <person name="Park J."/>
            <person name="Patyshakuliyeva A."/>
            <person name="Wieneger R.A.B."/>
            <person name="Wosten H.A.B."/>
            <person name="Martin F."/>
            <person name="Coutinho P.M."/>
            <person name="de Vries R."/>
            <person name="Martinez A.T."/>
            <person name="Klopp C."/>
            <person name="Pontarotti P."/>
            <person name="Henrissat B."/>
            <person name="Record E."/>
        </authorList>
    </citation>
    <scope>NUCLEOTIDE SEQUENCE [LARGE SCALE GENOMIC DNA]</scope>
    <source>
        <strain evidence="2">BRFM137</strain>
    </source>
</reference>
<evidence type="ECO:0000313" key="2">
    <source>
        <dbReference type="EMBL" id="CDO69252.1"/>
    </source>
</evidence>
<accession>A0A060S4A7</accession>
<sequence length="155" mass="15999">MSSNGGTRTLPAPTSSTADTKRFLARRRHKAPPPRGAQTVPSSPTLQGTLSPTLTTTGEQGKQQQQPARKRSGASNVSRQIGKVFGGVRRSNTLPESIEAGPAPAEGGSADAGEKAAGATTNPEAGERDKPSETRPDEKKGAPDKEGEDDNDGGQ</sequence>
<feature type="region of interest" description="Disordered" evidence="1">
    <location>
        <begin position="1"/>
        <end position="155"/>
    </location>
</feature>
<feature type="compositionally biased region" description="Polar residues" evidence="1">
    <location>
        <begin position="1"/>
        <end position="18"/>
    </location>
</feature>
<feature type="compositionally biased region" description="Acidic residues" evidence="1">
    <location>
        <begin position="146"/>
        <end position="155"/>
    </location>
</feature>
<feature type="compositionally biased region" description="Low complexity" evidence="1">
    <location>
        <begin position="95"/>
        <end position="111"/>
    </location>
</feature>